<feature type="domain" description="Ras-GEF" evidence="5">
    <location>
        <begin position="346"/>
        <end position="456"/>
    </location>
</feature>
<dbReference type="Gene3D" id="1.10.840.10">
    <property type="entry name" value="Ras guanine-nucleotide exchange factors catalytic domain"/>
    <property type="match status" value="1"/>
</dbReference>
<dbReference type="Proteomes" id="UP000023152">
    <property type="component" value="Unassembled WGS sequence"/>
</dbReference>
<evidence type="ECO:0000256" key="4">
    <source>
        <dbReference type="SAM" id="Phobius"/>
    </source>
</evidence>
<accession>X6MZ29</accession>
<dbReference type="Pfam" id="PF00617">
    <property type="entry name" value="RasGEF"/>
    <property type="match status" value="1"/>
</dbReference>
<dbReference type="InterPro" id="IPR001895">
    <property type="entry name" value="RASGEF_cat_dom"/>
</dbReference>
<keyword evidence="4" id="KW-1133">Transmembrane helix</keyword>
<dbReference type="GO" id="GO:0005085">
    <property type="term" value="F:guanyl-nucleotide exchange factor activity"/>
    <property type="evidence" value="ECO:0007669"/>
    <property type="project" value="UniProtKB-KW"/>
</dbReference>
<keyword evidence="4" id="KW-0472">Membrane</keyword>
<evidence type="ECO:0000256" key="3">
    <source>
        <dbReference type="SAM" id="MobiDB-lite"/>
    </source>
</evidence>
<feature type="transmembrane region" description="Helical" evidence="4">
    <location>
        <begin position="200"/>
        <end position="222"/>
    </location>
</feature>
<evidence type="ECO:0000313" key="7">
    <source>
        <dbReference type="Proteomes" id="UP000023152"/>
    </source>
</evidence>
<dbReference type="Pfam" id="PF09409">
    <property type="entry name" value="PUB"/>
    <property type="match status" value="1"/>
</dbReference>
<organism evidence="6 7">
    <name type="scientific">Reticulomyxa filosa</name>
    <dbReference type="NCBI Taxonomy" id="46433"/>
    <lineage>
        <taxon>Eukaryota</taxon>
        <taxon>Sar</taxon>
        <taxon>Rhizaria</taxon>
        <taxon>Retaria</taxon>
        <taxon>Foraminifera</taxon>
        <taxon>Monothalamids</taxon>
        <taxon>Reticulomyxidae</taxon>
        <taxon>Reticulomyxa</taxon>
    </lineage>
</organism>
<dbReference type="PANTHER" id="PTHR23113:SF99">
    <property type="entry name" value="RASGEF DOMAIN-CONTAINING PROTEIN"/>
    <property type="match status" value="1"/>
</dbReference>
<dbReference type="OrthoDB" id="10254377at2759"/>
<name>X6MZ29_RETFI</name>
<dbReference type="PANTHER" id="PTHR23113">
    <property type="entry name" value="GUANINE NUCLEOTIDE EXCHANGE FACTOR"/>
    <property type="match status" value="1"/>
</dbReference>
<keyword evidence="1 2" id="KW-0344">Guanine-nucleotide releasing factor</keyword>
<dbReference type="Gene3D" id="1.20.58.2190">
    <property type="match status" value="1"/>
</dbReference>
<comment type="caution">
    <text evidence="6">The sequence shown here is derived from an EMBL/GenBank/DDBJ whole genome shotgun (WGS) entry which is preliminary data.</text>
</comment>
<dbReference type="AlphaFoldDB" id="X6MZ29"/>
<feature type="non-terminal residue" evidence="6">
    <location>
        <position position="456"/>
    </location>
</feature>
<keyword evidence="7" id="KW-1185">Reference proteome</keyword>
<dbReference type="InterPro" id="IPR036964">
    <property type="entry name" value="RASGEF_cat_dom_sf"/>
</dbReference>
<dbReference type="SUPFAM" id="SSF48366">
    <property type="entry name" value="Ras GEF"/>
    <property type="match status" value="1"/>
</dbReference>
<dbReference type="InterPro" id="IPR018997">
    <property type="entry name" value="PUB_domain"/>
</dbReference>
<evidence type="ECO:0000256" key="1">
    <source>
        <dbReference type="ARBA" id="ARBA00022658"/>
    </source>
</evidence>
<keyword evidence="4" id="KW-0812">Transmembrane</keyword>
<dbReference type="EMBL" id="ASPP01015118">
    <property type="protein sequence ID" value="ETO18320.1"/>
    <property type="molecule type" value="Genomic_DNA"/>
</dbReference>
<proteinExistence type="predicted"/>
<gene>
    <name evidence="6" type="ORF">RFI_18957</name>
</gene>
<evidence type="ECO:0000313" key="6">
    <source>
        <dbReference type="EMBL" id="ETO18320.1"/>
    </source>
</evidence>
<protein>
    <submittedName>
        <fullName evidence="6">Ras guanine nucleotide exchange factor</fullName>
    </submittedName>
</protein>
<feature type="region of interest" description="Disordered" evidence="3">
    <location>
        <begin position="1"/>
        <end position="26"/>
    </location>
</feature>
<dbReference type="PROSITE" id="PS50009">
    <property type="entry name" value="RASGEF_CAT"/>
    <property type="match status" value="1"/>
</dbReference>
<reference evidence="6 7" key="1">
    <citation type="journal article" date="2013" name="Curr. Biol.">
        <title>The Genome of the Foraminiferan Reticulomyxa filosa.</title>
        <authorList>
            <person name="Glockner G."/>
            <person name="Hulsmann N."/>
            <person name="Schleicher M."/>
            <person name="Noegel A.A."/>
            <person name="Eichinger L."/>
            <person name="Gallinger C."/>
            <person name="Pawlowski J."/>
            <person name="Sierra R."/>
            <person name="Euteneuer U."/>
            <person name="Pillet L."/>
            <person name="Moustafa A."/>
            <person name="Platzer M."/>
            <person name="Groth M."/>
            <person name="Szafranski K."/>
            <person name="Schliwa M."/>
        </authorList>
    </citation>
    <scope>NUCLEOTIDE SEQUENCE [LARGE SCALE GENOMIC DNA]</scope>
</reference>
<evidence type="ECO:0000259" key="5">
    <source>
        <dbReference type="PROSITE" id="PS50009"/>
    </source>
</evidence>
<dbReference type="SUPFAM" id="SSF143503">
    <property type="entry name" value="PUG domain-like"/>
    <property type="match status" value="1"/>
</dbReference>
<dbReference type="CDD" id="cd09212">
    <property type="entry name" value="PUB"/>
    <property type="match status" value="1"/>
</dbReference>
<dbReference type="InterPro" id="IPR008937">
    <property type="entry name" value="Ras-like_GEF"/>
</dbReference>
<evidence type="ECO:0000256" key="2">
    <source>
        <dbReference type="PROSITE-ProRule" id="PRU00168"/>
    </source>
</evidence>
<sequence>MQLSQNKDDSGDIDDNDTKELKKKKANEDAFKRAVTNISVHNENPGQVCSTLQSIAKKLLKDDEKYRTLHTTNPKVQRRLLKHEGVIDFLQLLGFDLDVTEQKLVCKEKPDQEVVLAAIRVLDSFENRLQTFVHIDSATQVSEVQPLQQSVGRISVVDDSESDNTNLRQIILLGIGEQQRDDNLMEILLMCHKQFSTAEFFKFFFFSIFIRLCFFLITYTNLIKELKRHFYITVSNETKEDEKKLNDFKNKTMKSIQLSVVKNLRNWMRLYWEEDFANDEKVTQVLESWIGQMQIDSTQFPWNGLLADSLQKEWKRCKERGSKLHTQENDYWSVEIPTNLNLYSLSPDELANQITLMDFRIFSSMKSRELMEVWRREDGHINYPSVLRAIQQSNHLFTFVQIQILREKSLNNRGQAITRFIDIGEHFLLNRNFNSLCVIFKALNSAAIHRLKLAWE</sequence>
<dbReference type="InterPro" id="IPR036339">
    <property type="entry name" value="PUB-like_dom_sf"/>
</dbReference>
<dbReference type="InterPro" id="IPR023578">
    <property type="entry name" value="Ras_GEF_dom_sf"/>
</dbReference>
<dbReference type="GO" id="GO:0007264">
    <property type="term" value="P:small GTPase-mediated signal transduction"/>
    <property type="evidence" value="ECO:0007669"/>
    <property type="project" value="InterPro"/>
</dbReference>